<gene>
    <name evidence="3" type="ORF">FSB76_11175</name>
</gene>
<organism evidence="3 4">
    <name type="scientific">Mucilaginibacter ginsenosidivorax</name>
    <dbReference type="NCBI Taxonomy" id="862126"/>
    <lineage>
        <taxon>Bacteria</taxon>
        <taxon>Pseudomonadati</taxon>
        <taxon>Bacteroidota</taxon>
        <taxon>Sphingobacteriia</taxon>
        <taxon>Sphingobacteriales</taxon>
        <taxon>Sphingobacteriaceae</taxon>
        <taxon>Mucilaginibacter</taxon>
    </lineage>
</organism>
<feature type="transmembrane region" description="Helical" evidence="1">
    <location>
        <begin position="159"/>
        <end position="180"/>
    </location>
</feature>
<feature type="signal peptide" evidence="2">
    <location>
        <begin position="1"/>
        <end position="22"/>
    </location>
</feature>
<evidence type="ECO:0000256" key="2">
    <source>
        <dbReference type="SAM" id="SignalP"/>
    </source>
</evidence>
<dbReference type="Proteomes" id="UP000321362">
    <property type="component" value="Chromosome"/>
</dbReference>
<reference evidence="3 4" key="1">
    <citation type="journal article" date="2013" name="J. Microbiol.">
        <title>Mucilaginibacter ginsenosidivorax sp. nov., with ginsenoside converting activity isolated from sediment.</title>
        <authorList>
            <person name="Kim J.K."/>
            <person name="Choi T.E."/>
            <person name="Liu Q.M."/>
            <person name="Park H.Y."/>
            <person name="Yi T.H."/>
            <person name="Yoon M.H."/>
            <person name="Kim S.C."/>
            <person name="Im W.T."/>
        </authorList>
    </citation>
    <scope>NUCLEOTIDE SEQUENCE [LARGE SCALE GENOMIC DNA]</scope>
    <source>
        <strain evidence="3 4">KHI28</strain>
    </source>
</reference>
<feature type="chain" id="PRO_5022902534" evidence="2">
    <location>
        <begin position="23"/>
        <end position="318"/>
    </location>
</feature>
<dbReference type="OrthoDB" id="9807384at2"/>
<evidence type="ECO:0000256" key="1">
    <source>
        <dbReference type="SAM" id="Phobius"/>
    </source>
</evidence>
<protein>
    <submittedName>
        <fullName evidence="3">Protein BatD</fullName>
    </submittedName>
</protein>
<dbReference type="EMBL" id="CP042437">
    <property type="protein sequence ID" value="QEC76478.1"/>
    <property type="molecule type" value="Genomic_DNA"/>
</dbReference>
<sequence>MIKCFKYFLVLLLTGTFYTAFAQAPQAEAKLDRATILIGQQTRLNLSIRHNIKDKIEFPALVDSIAGKVQIVSSKADTIFDKQDQSIETVHRAYNITAFDSGAYVIPSYAFKTTTGPVYTQPLTLTVQTVAVDTTKGFYDIKQPLVVNYSFFDWLHDNWQWVAIGFLVLLIIAGIIYYFVTRPKKVMVVEPPKPKVPPHVIALQKLQELRGKKAYEQDVKLYHIELSEILREYLEKRYGIKTHEQTSDEIFASLRTLDITDDNKNLLRQVLILADLVKFAKEKPLHFENEQSMDNAISFVNKTQQAYQPLADKQEEGK</sequence>
<keyword evidence="2" id="KW-0732">Signal</keyword>
<keyword evidence="4" id="KW-1185">Reference proteome</keyword>
<dbReference type="AlphaFoldDB" id="A0A5B8W2D9"/>
<dbReference type="RefSeq" id="WP_147053652.1">
    <property type="nucleotide sequence ID" value="NZ_CP042437.1"/>
</dbReference>
<evidence type="ECO:0000313" key="4">
    <source>
        <dbReference type="Proteomes" id="UP000321362"/>
    </source>
</evidence>
<evidence type="ECO:0000313" key="3">
    <source>
        <dbReference type="EMBL" id="QEC76478.1"/>
    </source>
</evidence>
<proteinExistence type="predicted"/>
<keyword evidence="1" id="KW-1133">Transmembrane helix</keyword>
<accession>A0A5B8W2D9</accession>
<keyword evidence="1" id="KW-0472">Membrane</keyword>
<keyword evidence="1" id="KW-0812">Transmembrane</keyword>
<name>A0A5B8W2D9_9SPHI</name>
<dbReference type="KEGG" id="mgk:FSB76_11175"/>